<name>A0A840U5R0_9GAMM</name>
<keyword evidence="2" id="KW-1185">Reference proteome</keyword>
<comment type="caution">
    <text evidence="1">The sequence shown here is derived from an EMBL/GenBank/DDBJ whole genome shotgun (WGS) entry which is preliminary data.</text>
</comment>
<dbReference type="EMBL" id="JACHFE010000002">
    <property type="protein sequence ID" value="MBB5320469.1"/>
    <property type="molecule type" value="Genomic_DNA"/>
</dbReference>
<sequence length="65" mass="6879">MALSKSSLKGRIISEMEGIGFKSTGQYSWVEELAEALANAVVDEVQQNAQVPVTSGSSAGTYQVE</sequence>
<evidence type="ECO:0000313" key="1">
    <source>
        <dbReference type="EMBL" id="MBB5320469.1"/>
    </source>
</evidence>
<dbReference type="AlphaFoldDB" id="A0A840U5R0"/>
<accession>A0A840U5R0</accession>
<reference evidence="1 2" key="1">
    <citation type="submission" date="2020-08" db="EMBL/GenBank/DDBJ databases">
        <title>Genomic Encyclopedia of Type Strains, Phase IV (KMG-IV): sequencing the most valuable type-strain genomes for metagenomic binning, comparative biology and taxonomic classification.</title>
        <authorList>
            <person name="Goeker M."/>
        </authorList>
    </citation>
    <scope>NUCLEOTIDE SEQUENCE [LARGE SCALE GENOMIC DNA]</scope>
    <source>
        <strain evidence="1 2">DSM 22359</strain>
    </source>
</reference>
<organism evidence="1 2">
    <name type="scientific">Marinobacter oulmenensis</name>
    <dbReference type="NCBI Taxonomy" id="643747"/>
    <lineage>
        <taxon>Bacteria</taxon>
        <taxon>Pseudomonadati</taxon>
        <taxon>Pseudomonadota</taxon>
        <taxon>Gammaproteobacteria</taxon>
        <taxon>Pseudomonadales</taxon>
        <taxon>Marinobacteraceae</taxon>
        <taxon>Marinobacter</taxon>
    </lineage>
</organism>
<dbReference type="RefSeq" id="WP_183700292.1">
    <property type="nucleotide sequence ID" value="NZ_JACHFE010000002.1"/>
</dbReference>
<evidence type="ECO:0000313" key="2">
    <source>
        <dbReference type="Proteomes" id="UP000591735"/>
    </source>
</evidence>
<protein>
    <submittedName>
        <fullName evidence="1">Uncharacterized protein</fullName>
    </submittedName>
</protein>
<proteinExistence type="predicted"/>
<dbReference type="Proteomes" id="UP000591735">
    <property type="component" value="Unassembled WGS sequence"/>
</dbReference>
<gene>
    <name evidence="1" type="ORF">HNR38_000941</name>
</gene>